<gene>
    <name evidence="1" type="ORF">Zmor_025447</name>
</gene>
<evidence type="ECO:0000313" key="2">
    <source>
        <dbReference type="Proteomes" id="UP001168821"/>
    </source>
</evidence>
<sequence length="175" mass="19035">MNPHKCDHHHHDPAPAGYYWRDYSGEVPKDAYPAGHDLNNKPTYIGQAYLSGVGIIPTTVYPGQTGMNLPCNWKANYSTIGMKILCTSNPNSLSWENANASDLHLTTIGKQLVVGGYEIEKMLNVGRVMHQGELIAGKVLVYNIGSAQLHYIGGGTEVAVSSYQVLTQSSPNKCC</sequence>
<dbReference type="EMBL" id="JALNTZ010000008">
    <property type="protein sequence ID" value="KAJ3642686.1"/>
    <property type="molecule type" value="Genomic_DNA"/>
</dbReference>
<proteinExistence type="predicted"/>
<dbReference type="AlphaFoldDB" id="A0AA38HTA7"/>
<name>A0AA38HTA7_9CUCU</name>
<dbReference type="PANTHER" id="PTHR31649:SF10">
    <property type="entry name" value="IP19903P-RELATED"/>
    <property type="match status" value="1"/>
</dbReference>
<dbReference type="Proteomes" id="UP001168821">
    <property type="component" value="Unassembled WGS sequence"/>
</dbReference>
<keyword evidence="2" id="KW-1185">Reference proteome</keyword>
<accession>A0AA38HTA7</accession>
<dbReference type="PANTHER" id="PTHR31649">
    <property type="entry name" value="AGAP009604-PA"/>
    <property type="match status" value="1"/>
</dbReference>
<reference evidence="1" key="1">
    <citation type="journal article" date="2023" name="G3 (Bethesda)">
        <title>Whole genome assemblies of Zophobas morio and Tenebrio molitor.</title>
        <authorList>
            <person name="Kaur S."/>
            <person name="Stinson S.A."/>
            <person name="diCenzo G.C."/>
        </authorList>
    </citation>
    <scope>NUCLEOTIDE SEQUENCE</scope>
    <source>
        <strain evidence="1">QUZm001</strain>
    </source>
</reference>
<protein>
    <submittedName>
        <fullName evidence="1">Uncharacterized protein</fullName>
    </submittedName>
</protein>
<organism evidence="1 2">
    <name type="scientific">Zophobas morio</name>
    <dbReference type="NCBI Taxonomy" id="2755281"/>
    <lineage>
        <taxon>Eukaryota</taxon>
        <taxon>Metazoa</taxon>
        <taxon>Ecdysozoa</taxon>
        <taxon>Arthropoda</taxon>
        <taxon>Hexapoda</taxon>
        <taxon>Insecta</taxon>
        <taxon>Pterygota</taxon>
        <taxon>Neoptera</taxon>
        <taxon>Endopterygota</taxon>
        <taxon>Coleoptera</taxon>
        <taxon>Polyphaga</taxon>
        <taxon>Cucujiformia</taxon>
        <taxon>Tenebrionidae</taxon>
        <taxon>Zophobas</taxon>
    </lineage>
</organism>
<evidence type="ECO:0000313" key="1">
    <source>
        <dbReference type="EMBL" id="KAJ3642686.1"/>
    </source>
</evidence>
<comment type="caution">
    <text evidence="1">The sequence shown here is derived from an EMBL/GenBank/DDBJ whole genome shotgun (WGS) entry which is preliminary data.</text>
</comment>